<dbReference type="InterPro" id="IPR051685">
    <property type="entry name" value="Ycf3/AcsC/BcsC/TPR_MFPF"/>
</dbReference>
<dbReference type="Proteomes" id="UP000005435">
    <property type="component" value="Chromosome"/>
</dbReference>
<feature type="repeat" description="TPR" evidence="4">
    <location>
        <begin position="243"/>
        <end position="276"/>
    </location>
</feature>
<dbReference type="EMBL" id="CP003065">
    <property type="protein sequence ID" value="AEV69451.1"/>
    <property type="molecule type" value="Genomic_DNA"/>
</dbReference>
<reference evidence="8" key="1">
    <citation type="submission" date="2011-12" db="EMBL/GenBank/DDBJ databases">
        <title>Complete sequence of Clostridium clariflavum DSM 19732.</title>
        <authorList>
            <consortium name="US DOE Joint Genome Institute"/>
            <person name="Lucas S."/>
            <person name="Han J."/>
            <person name="Lapidus A."/>
            <person name="Cheng J.-F."/>
            <person name="Goodwin L."/>
            <person name="Pitluck S."/>
            <person name="Peters L."/>
            <person name="Teshima H."/>
            <person name="Detter J.C."/>
            <person name="Han C."/>
            <person name="Tapia R."/>
            <person name="Land M."/>
            <person name="Hauser L."/>
            <person name="Kyrpides N."/>
            <person name="Ivanova N."/>
            <person name="Pagani I."/>
            <person name="Kitzmiller T."/>
            <person name="Lynd L."/>
            <person name="Izquierdo J."/>
            <person name="Woyke T."/>
        </authorList>
    </citation>
    <scope>NUCLEOTIDE SEQUENCE [LARGE SCALE GENOMIC DNA]</scope>
    <source>
        <strain evidence="8">DSM 19732 / NBRC 101661 / EBR45</strain>
    </source>
</reference>
<evidence type="ECO:0000256" key="3">
    <source>
        <dbReference type="ARBA" id="ARBA00022803"/>
    </source>
</evidence>
<evidence type="ECO:0000256" key="5">
    <source>
        <dbReference type="SAM" id="Phobius"/>
    </source>
</evidence>
<evidence type="ECO:0000256" key="2">
    <source>
        <dbReference type="ARBA" id="ARBA00022737"/>
    </source>
</evidence>
<evidence type="ECO:0000313" key="8">
    <source>
        <dbReference type="Proteomes" id="UP000005435"/>
    </source>
</evidence>
<dbReference type="STRING" id="720554.Clocl_2904"/>
<dbReference type="AlphaFoldDB" id="G8LTF6"/>
<dbReference type="Gene3D" id="1.10.287.110">
    <property type="entry name" value="DnaJ domain"/>
    <property type="match status" value="1"/>
</dbReference>
<accession>G8LTF6</accession>
<dbReference type="InterPro" id="IPR019734">
    <property type="entry name" value="TPR_rpt"/>
</dbReference>
<dbReference type="InterPro" id="IPR001623">
    <property type="entry name" value="DnaJ_domain"/>
</dbReference>
<dbReference type="GO" id="GO:0006260">
    <property type="term" value="P:DNA replication"/>
    <property type="evidence" value="ECO:0007669"/>
    <property type="project" value="UniProtKB-KW"/>
</dbReference>
<dbReference type="CDD" id="cd06257">
    <property type="entry name" value="DnaJ"/>
    <property type="match status" value="1"/>
</dbReference>
<evidence type="ECO:0000256" key="4">
    <source>
        <dbReference type="PROSITE-ProRule" id="PRU00339"/>
    </source>
</evidence>
<evidence type="ECO:0000259" key="6">
    <source>
        <dbReference type="PROSITE" id="PS50076"/>
    </source>
</evidence>
<keyword evidence="3 4" id="KW-0802">TPR repeat</keyword>
<keyword evidence="2" id="KW-0677">Repeat</keyword>
<dbReference type="RefSeq" id="WP_014256000.1">
    <property type="nucleotide sequence ID" value="NC_016627.1"/>
</dbReference>
<dbReference type="Pfam" id="PF00226">
    <property type="entry name" value="DnaJ"/>
    <property type="match status" value="1"/>
</dbReference>
<dbReference type="PANTHER" id="PTHR44943:SF8">
    <property type="entry name" value="TPR REPEAT-CONTAINING PROTEIN MJ0263"/>
    <property type="match status" value="1"/>
</dbReference>
<name>G8LTF6_ACECE</name>
<keyword evidence="1" id="KW-0235">DNA replication</keyword>
<keyword evidence="5" id="KW-1133">Transmembrane helix</keyword>
<keyword evidence="5" id="KW-0812">Transmembrane</keyword>
<dbReference type="PANTHER" id="PTHR44943">
    <property type="entry name" value="CELLULOSE SYNTHASE OPERON PROTEIN C"/>
    <property type="match status" value="1"/>
</dbReference>
<evidence type="ECO:0000256" key="1">
    <source>
        <dbReference type="ARBA" id="ARBA00022705"/>
    </source>
</evidence>
<feature type="transmembrane region" description="Helical" evidence="5">
    <location>
        <begin position="390"/>
        <end position="423"/>
    </location>
</feature>
<dbReference type="SUPFAM" id="SSF46565">
    <property type="entry name" value="Chaperone J-domain"/>
    <property type="match status" value="1"/>
</dbReference>
<feature type="domain" description="J" evidence="6">
    <location>
        <begin position="2"/>
        <end position="77"/>
    </location>
</feature>
<dbReference type="PROSITE" id="PS50005">
    <property type="entry name" value="TPR"/>
    <property type="match status" value="1"/>
</dbReference>
<dbReference type="SMART" id="SM00028">
    <property type="entry name" value="TPR"/>
    <property type="match status" value="3"/>
</dbReference>
<dbReference type="SMART" id="SM00271">
    <property type="entry name" value="DnaJ"/>
    <property type="match status" value="1"/>
</dbReference>
<dbReference type="PRINTS" id="PR00625">
    <property type="entry name" value="JDOMAIN"/>
</dbReference>
<dbReference type="KEGG" id="ccl:Clocl_2904"/>
<sequence>MDIWSILGIEKTSDVKEIKRAYAKAVKKCHPEDDPEGFMQIRKAYEEALEQAQTGRGNMEFQVFVDNSSESNLDYFEDSFKETTSKPEVSFDKVRIRRILEKNFPKVKPQLLEKVELLYNDIFKRRDVKCWQELLNNELTIDEYHYLTENAWDFFNNNCVLPYEVWKFIDSEFSISEDPRFRWAKFVMFDFGLPFDCFDSKLDIDYSNYAKYRFYAFESFWSGNYQETVKLVQDAEKIFNGDYFIYKIKGISLYFLHNYDQAIEALSKALSLNDNDLEILLYRGNAYLKCGQYKKASIDFKIVLKKEKDNLEALKGMIMCLCSMKKYGLADKYFRSFIEKSPVGDIQVNILFEKYENERLRGRLRKVIKYVKDVNYKISTEHSILSNILVFVYCTVLIPILVISIFMPFLGLIFAGIIIAFYIIKYQSNKKNY</sequence>
<dbReference type="PROSITE" id="PS50076">
    <property type="entry name" value="DNAJ_2"/>
    <property type="match status" value="1"/>
</dbReference>
<dbReference type="SUPFAM" id="SSF48452">
    <property type="entry name" value="TPR-like"/>
    <property type="match status" value="1"/>
</dbReference>
<organism evidence="7 8">
    <name type="scientific">Acetivibrio clariflavus (strain DSM 19732 / NBRC 101661 / EBR45)</name>
    <name type="common">Clostridium clariflavum</name>
    <dbReference type="NCBI Taxonomy" id="720554"/>
    <lineage>
        <taxon>Bacteria</taxon>
        <taxon>Bacillati</taxon>
        <taxon>Bacillota</taxon>
        <taxon>Clostridia</taxon>
        <taxon>Eubacteriales</taxon>
        <taxon>Oscillospiraceae</taxon>
        <taxon>Acetivibrio</taxon>
    </lineage>
</organism>
<protein>
    <submittedName>
        <fullName evidence="7">DnaJ-class molecular chaperone with C-terminal Zn finger domain</fullName>
    </submittedName>
</protein>
<proteinExistence type="predicted"/>
<dbReference type="eggNOG" id="COG2214">
    <property type="taxonomic scope" value="Bacteria"/>
</dbReference>
<dbReference type="InterPro" id="IPR036869">
    <property type="entry name" value="J_dom_sf"/>
</dbReference>
<keyword evidence="8" id="KW-1185">Reference proteome</keyword>
<keyword evidence="5" id="KW-0472">Membrane</keyword>
<dbReference type="InterPro" id="IPR011990">
    <property type="entry name" value="TPR-like_helical_dom_sf"/>
</dbReference>
<dbReference type="HOGENOM" id="CLU_632671_0_0_9"/>
<dbReference type="Gene3D" id="1.25.40.10">
    <property type="entry name" value="Tetratricopeptide repeat domain"/>
    <property type="match status" value="1"/>
</dbReference>
<reference evidence="7 8" key="2">
    <citation type="journal article" date="2012" name="Stand. Genomic Sci.">
        <title>Complete Genome Sequence of Clostridium clariflavum DSM 19732.</title>
        <authorList>
            <person name="Izquierdo J.A."/>
            <person name="Goodwin L."/>
            <person name="Davenport K.W."/>
            <person name="Teshima H."/>
            <person name="Bruce D."/>
            <person name="Detter C."/>
            <person name="Tapia R."/>
            <person name="Han S."/>
            <person name="Land M."/>
            <person name="Hauser L."/>
            <person name="Jeffries C.D."/>
            <person name="Han J."/>
            <person name="Pitluck S."/>
            <person name="Nolan M."/>
            <person name="Chen A."/>
            <person name="Huntemann M."/>
            <person name="Mavromatis K."/>
            <person name="Mikhailova N."/>
            <person name="Liolios K."/>
            <person name="Woyke T."/>
            <person name="Lynd L.R."/>
        </authorList>
    </citation>
    <scope>NUCLEOTIDE SEQUENCE [LARGE SCALE GENOMIC DNA]</scope>
    <source>
        <strain evidence="8">DSM 19732 / NBRC 101661 / EBR45</strain>
    </source>
</reference>
<evidence type="ECO:0000313" key="7">
    <source>
        <dbReference type="EMBL" id="AEV69451.1"/>
    </source>
</evidence>
<gene>
    <name evidence="7" type="ordered locus">Clocl_2904</name>
</gene>